<evidence type="ECO:0000256" key="8">
    <source>
        <dbReference type="ARBA" id="ARBA00022786"/>
    </source>
</evidence>
<keyword evidence="8 11" id="KW-0833">Ubl conjugation pathway</keyword>
<comment type="similarity">
    <text evidence="3 11">Belongs to the LRR-containing bacterial E3 ligase family.</text>
</comment>
<dbReference type="InterPro" id="IPR032675">
    <property type="entry name" value="LRR_dom_sf"/>
</dbReference>
<evidence type="ECO:0000256" key="1">
    <source>
        <dbReference type="ARBA" id="ARBA00004192"/>
    </source>
</evidence>
<sequence>MFPTDPSAHISFRGLHGYRRAVEGPSAAETSMDRAARRKTYYAAWEQWEKDAGNNERRGMAVARMKDCLKRKAAELDLKSLSLAALPDLLPPCESLMVTDNRLTALPGSLPGNLRILQAGNNLLSALPDGLPDGLEKIEVQHNPLNALPAAWPVGLTYLDIGQCHFTTLPESLFQLSDACCVCVPQLALTETERLRVWRRINRVDYRGPWFLDSLSWLRPLNVTVATWFTPEHMSAVESRWHDIVQEENTAAFHRFLIRLGNSDSARGVAEFGRQVADWLSMLAHSPELREKTFAVALTATETCEDRVILAYNDMQKTKALHDVETGRYDTSLPDLITLGRQMFRLARLEEIARAHVAAAEKQGKKIDEIAVYLAYQIKTSKPLRLAMMAEHIKYFHLADISPDDLRHARAKVALREIEEFPAWLAQWKPWQSVLRRIDATRCAAAVRERHAVLEKDFAEKLASRLREAHLTHDEDARRVIGRIVLDEIDHEIDCRLSREILIARNLLALTEEQSCDISRHAVYYNRYYRVWHAWAKGAEENEQRAEAVLLLKACLEKETGDLDLSSLLLRSLPNALPPCAHLRVAGNALSALPDRLPEGLKTLVAYDNQLTSLPDTLPEGLKTLIAYSNRLTSLPDTLPEGLQGLDVRFNPLASLPERLPGALSTLDASRFQFTTVPESVFRLPERSRIRLQHTPFPEPTRLALWRRIYQPDYRGPSFADCLRWIRPLNVTVAAWLPPRQRKAAENRWAEFVAQDNAAAFHLFLNRLWAIKNTSIVPDLERRVIAWLGKLADSPALRKLTFAIAREAEKGGDRVVVLMYGEMQKALVVHEIEIGRYDTALPELIALGRKMFRMEQLERFARQKLATLAEQGDAVDEIAIYLAYQIRISESPQSSLLTGRSRGYSQNGVTADELRRARAVVATSEEQQFPAWLAQWEPWQKVMRRIETPRYDAAASKRAAISASDDPTRLALIRAIDMALTEEVLAARRLTLTRNKSLKFGTFISTFIEWFATRLFTDGKGKHG</sequence>
<evidence type="ECO:0000313" key="13">
    <source>
        <dbReference type="EMBL" id="TKI08074.1"/>
    </source>
</evidence>
<evidence type="ECO:0000256" key="3">
    <source>
        <dbReference type="ARBA" id="ARBA00009868"/>
    </source>
</evidence>
<dbReference type="PANTHER" id="PTHR47114">
    <property type="match status" value="1"/>
</dbReference>
<keyword evidence="9 11" id="KW-0832">Ubl conjugation</keyword>
<organism evidence="13 14">
    <name type="scientific">Martelella alba</name>
    <dbReference type="NCBI Taxonomy" id="2590451"/>
    <lineage>
        <taxon>Bacteria</taxon>
        <taxon>Pseudomonadati</taxon>
        <taxon>Pseudomonadota</taxon>
        <taxon>Alphaproteobacteria</taxon>
        <taxon>Hyphomicrobiales</taxon>
        <taxon>Aurantimonadaceae</taxon>
        <taxon>Martelella</taxon>
    </lineage>
</organism>
<dbReference type="Gene3D" id="1.20.58.360">
    <property type="entry name" value="Shigella T3SS effector IpaH defines"/>
    <property type="match status" value="2"/>
</dbReference>
<feature type="domain" description="NEL" evidence="12">
    <location>
        <begin position="220"/>
        <end position="517"/>
    </location>
</feature>
<keyword evidence="4 11" id="KW-0964">Secreted</keyword>
<dbReference type="Gene3D" id="3.80.10.10">
    <property type="entry name" value="Ribonuclease Inhibitor"/>
    <property type="match status" value="2"/>
</dbReference>
<keyword evidence="5" id="KW-0433">Leucine-rich repeat</keyword>
<comment type="caution">
    <text evidence="11">Lacks conserved residue(s) required for the propagation of feature annotation.</text>
</comment>
<comment type="caution">
    <text evidence="13">The sequence shown here is derived from an EMBL/GenBank/DDBJ whole genome shotgun (WGS) entry which is preliminary data.</text>
</comment>
<gene>
    <name evidence="13" type="ORF">FCN80_02670</name>
</gene>
<dbReference type="RefSeq" id="WP_136988347.1">
    <property type="nucleotide sequence ID" value="NZ_SZPQ01000002.1"/>
</dbReference>
<evidence type="ECO:0000256" key="9">
    <source>
        <dbReference type="ARBA" id="ARBA00022843"/>
    </source>
</evidence>
<dbReference type="InterPro" id="IPR051071">
    <property type="entry name" value="LRR-bact_E3_ubiq_ligases"/>
</dbReference>
<dbReference type="Gene3D" id="1.20.58.90">
    <property type="match status" value="1"/>
</dbReference>
<comment type="subcellular location">
    <subcellularLocation>
        <location evidence="1">Host cytoplasm</location>
    </subcellularLocation>
    <subcellularLocation>
        <location evidence="2">Secreted</location>
    </subcellularLocation>
</comment>
<dbReference type="EMBL" id="SZPQ01000002">
    <property type="protein sequence ID" value="TKI08074.1"/>
    <property type="molecule type" value="Genomic_DNA"/>
</dbReference>
<dbReference type="SMART" id="SM00364">
    <property type="entry name" value="LRR_BAC"/>
    <property type="match status" value="8"/>
</dbReference>
<dbReference type="SUPFAM" id="SSF52058">
    <property type="entry name" value="L domain-like"/>
    <property type="match status" value="2"/>
</dbReference>
<dbReference type="PANTHER" id="PTHR47114:SF2">
    <property type="entry name" value="OLIGODENDROCYTE-MYELIN GLYCOPROTEIN"/>
    <property type="match status" value="1"/>
</dbReference>
<evidence type="ECO:0000256" key="6">
    <source>
        <dbReference type="ARBA" id="ARBA00022679"/>
    </source>
</evidence>
<reference evidence="13 14" key="1">
    <citation type="submission" date="2019-04" db="EMBL/GenBank/DDBJ databases">
        <authorList>
            <person name="Li M."/>
            <person name="Gao C."/>
        </authorList>
    </citation>
    <scope>NUCLEOTIDE SEQUENCE [LARGE SCALE GENOMIC DNA]</scope>
    <source>
        <strain evidence="13 14">BGMRC 2031</strain>
    </source>
</reference>
<feature type="domain" description="NEL" evidence="12">
    <location>
        <begin position="728"/>
        <end position="1024"/>
    </location>
</feature>
<dbReference type="Gene3D" id="1.20.1270.130">
    <property type="entry name" value="Shigella T3SS effector IpaH domain"/>
    <property type="match status" value="2"/>
</dbReference>
<evidence type="ECO:0000256" key="11">
    <source>
        <dbReference type="PROSITE-ProRule" id="PRU01398"/>
    </source>
</evidence>
<evidence type="ECO:0000256" key="4">
    <source>
        <dbReference type="ARBA" id="ARBA00022525"/>
    </source>
</evidence>
<proteinExistence type="inferred from homology"/>
<dbReference type="Pfam" id="PF14496">
    <property type="entry name" value="NEL"/>
    <property type="match status" value="2"/>
</dbReference>
<dbReference type="PROSITE" id="PS52053">
    <property type="entry name" value="NEL"/>
    <property type="match status" value="2"/>
</dbReference>
<accession>A0ABY2SPW1</accession>
<dbReference type="Proteomes" id="UP000305202">
    <property type="component" value="Unassembled WGS sequence"/>
</dbReference>
<dbReference type="InterPro" id="IPR029487">
    <property type="entry name" value="NEL_dom"/>
</dbReference>
<keyword evidence="6 11" id="KW-0808">Transferase</keyword>
<protein>
    <recommendedName>
        <fullName evidence="12">NEL domain-containing protein</fullName>
    </recommendedName>
</protein>
<feature type="active site" description="Glycyl thioester intermediate" evidence="11">
    <location>
        <position position="304"/>
    </location>
</feature>
<evidence type="ECO:0000256" key="5">
    <source>
        <dbReference type="ARBA" id="ARBA00022614"/>
    </source>
</evidence>
<evidence type="ECO:0000313" key="14">
    <source>
        <dbReference type="Proteomes" id="UP000305202"/>
    </source>
</evidence>
<name>A0ABY2SPW1_9HYPH</name>
<comment type="PTM">
    <text evidence="11">Ubiquitinated in the presence of host E1 ubiquitin-activating enzyme, E2 ubiquitin-conjugating enzyme and ubiquitin.</text>
</comment>
<evidence type="ECO:0000256" key="2">
    <source>
        <dbReference type="ARBA" id="ARBA00004613"/>
    </source>
</evidence>
<keyword evidence="10 11" id="KW-1035">Host cytoplasm</keyword>
<evidence type="ECO:0000256" key="7">
    <source>
        <dbReference type="ARBA" id="ARBA00022737"/>
    </source>
</evidence>
<keyword evidence="7" id="KW-0677">Repeat</keyword>
<evidence type="ECO:0000259" key="12">
    <source>
        <dbReference type="PROSITE" id="PS52053"/>
    </source>
</evidence>
<keyword evidence="14" id="KW-1185">Reference proteome</keyword>
<evidence type="ECO:0000256" key="10">
    <source>
        <dbReference type="ARBA" id="ARBA00023200"/>
    </source>
</evidence>